<keyword evidence="6 8" id="KW-0472">Membrane</keyword>
<dbReference type="PANTHER" id="PTHR48086">
    <property type="entry name" value="SODIUM/PROLINE SYMPORTER-RELATED"/>
    <property type="match status" value="1"/>
</dbReference>
<sequence length="490" mass="51970">MIVAVIFFAILAISVGVSVWARKGHTNSGIGEFLVGGRSFPAWLVYFLAVGEVYSIGTMIGLPSGIYAKGASYGVWFLGYILLAYPVGYFVAPMVWRAGKKYGAMTLPDVFGRHFKSRPLELITCLVMLVGLIPWGQYQFIGLQVVLTSIGVHLTKVTAVILAAIIAFIYVSVSGIRSPAFVSILKDSLMIAAIVVIGALALSHSGGTGATFHSATVPHGLVTMTGGPVIVFALTTIVMQAVTFYLGLSSSYVFPAKSERAVKSSTVWMPMYMLIYPFLIFATYYGVSHNKGSKTPNTIFMVISRELLPDWLLGIVAAAAGLSGILVLAVTALSLGGVVTRNVVPNVAVSRQRRITTVVIGAFIIVAAAITLTGSTLMLTVLTLMYVFFAQLIPCWIGVLFFKGLRPIPICCGMVAGIAMGIVLYEWAPTMGGVNSGMVSLGVNVVVTIIGSILSKKPSVDPIRLLTTAEVHAAQEVPETPNTTSVDATA</sequence>
<dbReference type="Proteomes" id="UP000320244">
    <property type="component" value="Unassembled WGS sequence"/>
</dbReference>
<evidence type="ECO:0000256" key="7">
    <source>
        <dbReference type="RuleBase" id="RU362091"/>
    </source>
</evidence>
<feature type="transmembrane region" description="Helical" evidence="8">
    <location>
        <begin position="311"/>
        <end position="335"/>
    </location>
</feature>
<evidence type="ECO:0000256" key="4">
    <source>
        <dbReference type="ARBA" id="ARBA00022692"/>
    </source>
</evidence>
<evidence type="ECO:0000256" key="5">
    <source>
        <dbReference type="ARBA" id="ARBA00022989"/>
    </source>
</evidence>
<gene>
    <name evidence="9" type="ORF">FGL98_11300</name>
</gene>
<feature type="transmembrane region" description="Helical" evidence="8">
    <location>
        <begin position="157"/>
        <end position="176"/>
    </location>
</feature>
<evidence type="ECO:0000256" key="2">
    <source>
        <dbReference type="ARBA" id="ARBA00006434"/>
    </source>
</evidence>
<feature type="transmembrane region" description="Helical" evidence="8">
    <location>
        <begin position="43"/>
        <end position="67"/>
    </location>
</feature>
<keyword evidence="3" id="KW-0813">Transport</keyword>
<evidence type="ECO:0000256" key="3">
    <source>
        <dbReference type="ARBA" id="ARBA00022448"/>
    </source>
</evidence>
<feature type="transmembrane region" description="Helical" evidence="8">
    <location>
        <begin position="226"/>
        <end position="246"/>
    </location>
</feature>
<dbReference type="PANTHER" id="PTHR48086:SF8">
    <property type="entry name" value="MONOCARBOXYLIC ACID PERMEASE"/>
    <property type="match status" value="1"/>
</dbReference>
<feature type="transmembrane region" description="Helical" evidence="8">
    <location>
        <begin position="6"/>
        <end position="22"/>
    </location>
</feature>
<feature type="transmembrane region" description="Helical" evidence="8">
    <location>
        <begin position="434"/>
        <end position="454"/>
    </location>
</feature>
<organism evidence="9 10">
    <name type="scientific">Leekyejoonella antrihumi</name>
    <dbReference type="NCBI Taxonomy" id="1660198"/>
    <lineage>
        <taxon>Bacteria</taxon>
        <taxon>Bacillati</taxon>
        <taxon>Actinomycetota</taxon>
        <taxon>Actinomycetes</taxon>
        <taxon>Micrococcales</taxon>
        <taxon>Dermacoccaceae</taxon>
        <taxon>Leekyejoonella</taxon>
    </lineage>
</organism>
<feature type="transmembrane region" description="Helical" evidence="8">
    <location>
        <begin position="378"/>
        <end position="401"/>
    </location>
</feature>
<dbReference type="InterPro" id="IPR001734">
    <property type="entry name" value="Na/solute_symporter"/>
</dbReference>
<evidence type="ECO:0000313" key="10">
    <source>
        <dbReference type="Proteomes" id="UP000320244"/>
    </source>
</evidence>
<dbReference type="Pfam" id="PF00474">
    <property type="entry name" value="SSF"/>
    <property type="match status" value="1"/>
</dbReference>
<feature type="transmembrane region" description="Helical" evidence="8">
    <location>
        <begin position="267"/>
        <end position="287"/>
    </location>
</feature>
<dbReference type="EMBL" id="VCQV01000014">
    <property type="protein sequence ID" value="TWP36032.1"/>
    <property type="molecule type" value="Genomic_DNA"/>
</dbReference>
<feature type="transmembrane region" description="Helical" evidence="8">
    <location>
        <begin position="188"/>
        <end position="206"/>
    </location>
</feature>
<dbReference type="GO" id="GO:0005886">
    <property type="term" value="C:plasma membrane"/>
    <property type="evidence" value="ECO:0007669"/>
    <property type="project" value="TreeGrafter"/>
</dbReference>
<dbReference type="RefSeq" id="WP_146316874.1">
    <property type="nucleotide sequence ID" value="NZ_VCQV01000014.1"/>
</dbReference>
<dbReference type="Gene3D" id="1.20.1730.10">
    <property type="entry name" value="Sodium/glucose cotransporter"/>
    <property type="match status" value="1"/>
</dbReference>
<dbReference type="InterPro" id="IPR038377">
    <property type="entry name" value="Na/Glc_symporter_sf"/>
</dbReference>
<feature type="transmembrane region" description="Helical" evidence="8">
    <location>
        <begin position="73"/>
        <end position="98"/>
    </location>
</feature>
<accession>A0A563E1I2</accession>
<protein>
    <submittedName>
        <fullName evidence="9">Sodium:solute symporter family protein</fullName>
    </submittedName>
</protein>
<comment type="similarity">
    <text evidence="2 7">Belongs to the sodium:solute symporter (SSF) (TC 2.A.21) family.</text>
</comment>
<proteinExistence type="inferred from homology"/>
<dbReference type="PROSITE" id="PS50283">
    <property type="entry name" value="NA_SOLUT_SYMP_3"/>
    <property type="match status" value="1"/>
</dbReference>
<name>A0A563E1I2_9MICO</name>
<dbReference type="OrthoDB" id="3636885at2"/>
<keyword evidence="4 8" id="KW-0812">Transmembrane</keyword>
<comment type="subcellular location">
    <subcellularLocation>
        <location evidence="1">Membrane</location>
        <topology evidence="1">Multi-pass membrane protein</topology>
    </subcellularLocation>
</comment>
<reference evidence="9 10" key="2">
    <citation type="submission" date="2019-08" db="EMBL/GenBank/DDBJ databases">
        <title>Jejuicoccus antrihumi gen. nov., sp. nov., a new member of the family Dermacoccaceae isolated from a cave.</title>
        <authorList>
            <person name="Schumann P."/>
            <person name="Kim I.S."/>
        </authorList>
    </citation>
    <scope>NUCLEOTIDE SEQUENCE [LARGE SCALE GENOMIC DNA]</scope>
    <source>
        <strain evidence="9 10">C5-26</strain>
    </source>
</reference>
<evidence type="ECO:0000256" key="1">
    <source>
        <dbReference type="ARBA" id="ARBA00004141"/>
    </source>
</evidence>
<keyword evidence="5 8" id="KW-1133">Transmembrane helix</keyword>
<evidence type="ECO:0000313" key="9">
    <source>
        <dbReference type="EMBL" id="TWP36032.1"/>
    </source>
</evidence>
<keyword evidence="10" id="KW-1185">Reference proteome</keyword>
<evidence type="ECO:0000256" key="8">
    <source>
        <dbReference type="SAM" id="Phobius"/>
    </source>
</evidence>
<feature type="transmembrane region" description="Helical" evidence="8">
    <location>
        <begin position="119"/>
        <end position="137"/>
    </location>
</feature>
<comment type="caution">
    <text evidence="9">The sequence shown here is derived from an EMBL/GenBank/DDBJ whole genome shotgun (WGS) entry which is preliminary data.</text>
</comment>
<dbReference type="GO" id="GO:0022857">
    <property type="term" value="F:transmembrane transporter activity"/>
    <property type="evidence" value="ECO:0007669"/>
    <property type="project" value="InterPro"/>
</dbReference>
<dbReference type="AlphaFoldDB" id="A0A563E1I2"/>
<feature type="transmembrane region" description="Helical" evidence="8">
    <location>
        <begin position="408"/>
        <end position="428"/>
    </location>
</feature>
<evidence type="ECO:0000256" key="6">
    <source>
        <dbReference type="ARBA" id="ARBA00023136"/>
    </source>
</evidence>
<reference evidence="9 10" key="1">
    <citation type="submission" date="2019-05" db="EMBL/GenBank/DDBJ databases">
        <authorList>
            <person name="Lee S.D."/>
        </authorList>
    </citation>
    <scope>NUCLEOTIDE SEQUENCE [LARGE SCALE GENOMIC DNA]</scope>
    <source>
        <strain evidence="9 10">C5-26</strain>
    </source>
</reference>
<dbReference type="InterPro" id="IPR050277">
    <property type="entry name" value="Sodium:Solute_Symporter"/>
</dbReference>
<feature type="transmembrane region" description="Helical" evidence="8">
    <location>
        <begin position="355"/>
        <end position="372"/>
    </location>
</feature>